<sequence length="125" mass="14750">MCRGEIYWASRRGISYVDRLTLKCFLLPSTIVHYSASQPVMPDSTYISEVLHCEKHRADDTVKERLLDICYIFHLKIRALYMANDWNTIERKANEKLTENRAAVESWQEANKGDPHYFRWAKPRA</sequence>
<proteinExistence type="predicted"/>
<name>A0A4Y2TX44_ARAVE</name>
<keyword evidence="2" id="KW-1185">Reference proteome</keyword>
<evidence type="ECO:0000313" key="2">
    <source>
        <dbReference type="Proteomes" id="UP000499080"/>
    </source>
</evidence>
<reference evidence="1 2" key="1">
    <citation type="journal article" date="2019" name="Sci. Rep.">
        <title>Orb-weaving spider Araneus ventricosus genome elucidates the spidroin gene catalogue.</title>
        <authorList>
            <person name="Kono N."/>
            <person name="Nakamura H."/>
            <person name="Ohtoshi R."/>
            <person name="Moran D.A.P."/>
            <person name="Shinohara A."/>
            <person name="Yoshida Y."/>
            <person name="Fujiwara M."/>
            <person name="Mori M."/>
            <person name="Tomita M."/>
            <person name="Arakawa K."/>
        </authorList>
    </citation>
    <scope>NUCLEOTIDE SEQUENCE [LARGE SCALE GENOMIC DNA]</scope>
</reference>
<accession>A0A4Y2TX44</accession>
<gene>
    <name evidence="1" type="ORF">AVEN_269078_1</name>
</gene>
<dbReference type="AlphaFoldDB" id="A0A4Y2TX44"/>
<organism evidence="1 2">
    <name type="scientific">Araneus ventricosus</name>
    <name type="common">Orbweaver spider</name>
    <name type="synonym">Epeira ventricosa</name>
    <dbReference type="NCBI Taxonomy" id="182803"/>
    <lineage>
        <taxon>Eukaryota</taxon>
        <taxon>Metazoa</taxon>
        <taxon>Ecdysozoa</taxon>
        <taxon>Arthropoda</taxon>
        <taxon>Chelicerata</taxon>
        <taxon>Arachnida</taxon>
        <taxon>Araneae</taxon>
        <taxon>Araneomorphae</taxon>
        <taxon>Entelegynae</taxon>
        <taxon>Araneoidea</taxon>
        <taxon>Araneidae</taxon>
        <taxon>Araneus</taxon>
    </lineage>
</organism>
<dbReference type="EMBL" id="BGPR01031712">
    <property type="protein sequence ID" value="GBO04922.1"/>
    <property type="molecule type" value="Genomic_DNA"/>
</dbReference>
<protein>
    <submittedName>
        <fullName evidence="1">Uncharacterized protein</fullName>
    </submittedName>
</protein>
<dbReference type="Proteomes" id="UP000499080">
    <property type="component" value="Unassembled WGS sequence"/>
</dbReference>
<evidence type="ECO:0000313" key="1">
    <source>
        <dbReference type="EMBL" id="GBO04922.1"/>
    </source>
</evidence>
<comment type="caution">
    <text evidence="1">The sequence shown here is derived from an EMBL/GenBank/DDBJ whole genome shotgun (WGS) entry which is preliminary data.</text>
</comment>